<sequence>MVAVPVGVVPEDQNLDRSTPSDLLGAMTMGDSPSLPSFSEEALKEARELKTPDIGAGSGAGDPFRDCFTGVDDGSDIGDASLLLEEAQHFITRAIGRFRADFSQCEAELRKVSGERDALRLLCSQKDEAIKDLQADLAKVREEGVELDKQLQQKIEKIGYFEKKSIKSELNAIGGRRPSTAWERKKKPS</sequence>
<name>A0AC58U4D3_TOBAC</name>
<accession>A0AC58U4D3</accession>
<keyword evidence="1" id="KW-1185">Reference proteome</keyword>
<dbReference type="RefSeq" id="XP_075104347.1">
    <property type="nucleotide sequence ID" value="XM_075248246.1"/>
</dbReference>
<reference evidence="2" key="2">
    <citation type="submission" date="2025-08" db="UniProtKB">
        <authorList>
            <consortium name="RefSeq"/>
        </authorList>
    </citation>
    <scope>IDENTIFICATION</scope>
    <source>
        <tissue evidence="2">Leaf</tissue>
    </source>
</reference>
<evidence type="ECO:0000313" key="2">
    <source>
        <dbReference type="RefSeq" id="XP_075104347.1"/>
    </source>
</evidence>
<reference evidence="1" key="1">
    <citation type="journal article" date="2014" name="Nat. Commun.">
        <title>The tobacco genome sequence and its comparison with those of tomato and potato.</title>
        <authorList>
            <person name="Sierro N."/>
            <person name="Battey J.N."/>
            <person name="Ouadi S."/>
            <person name="Bakaher N."/>
            <person name="Bovet L."/>
            <person name="Willig A."/>
            <person name="Goepfert S."/>
            <person name="Peitsch M.C."/>
            <person name="Ivanov N.V."/>
        </authorList>
    </citation>
    <scope>NUCLEOTIDE SEQUENCE [LARGE SCALE GENOMIC DNA]</scope>
</reference>
<organism evidence="1 2">
    <name type="scientific">Nicotiana tabacum</name>
    <name type="common">Common tobacco</name>
    <dbReference type="NCBI Taxonomy" id="4097"/>
    <lineage>
        <taxon>Eukaryota</taxon>
        <taxon>Viridiplantae</taxon>
        <taxon>Streptophyta</taxon>
        <taxon>Embryophyta</taxon>
        <taxon>Tracheophyta</taxon>
        <taxon>Spermatophyta</taxon>
        <taxon>Magnoliopsida</taxon>
        <taxon>eudicotyledons</taxon>
        <taxon>Gunneridae</taxon>
        <taxon>Pentapetalae</taxon>
        <taxon>asterids</taxon>
        <taxon>lamiids</taxon>
        <taxon>Solanales</taxon>
        <taxon>Solanaceae</taxon>
        <taxon>Nicotianoideae</taxon>
        <taxon>Nicotianeae</taxon>
        <taxon>Nicotiana</taxon>
    </lineage>
</organism>
<evidence type="ECO:0000313" key="1">
    <source>
        <dbReference type="Proteomes" id="UP000790787"/>
    </source>
</evidence>
<dbReference type="Proteomes" id="UP000790787">
    <property type="component" value="Chromosome 24"/>
</dbReference>
<proteinExistence type="predicted"/>
<gene>
    <name evidence="2" type="primary">LOC142178524</name>
</gene>
<protein>
    <submittedName>
        <fullName evidence="2">Uncharacterized protein LOC142178524</fullName>
    </submittedName>
</protein>